<proteinExistence type="predicted"/>
<protein>
    <submittedName>
        <fullName evidence="2">Uncharacterized protein</fullName>
    </submittedName>
</protein>
<gene>
    <name evidence="2" type="ORF">JKP88DRAFT_289785</name>
</gene>
<evidence type="ECO:0000313" key="3">
    <source>
        <dbReference type="Proteomes" id="UP000664859"/>
    </source>
</evidence>
<sequence length="180" mass="20063">MKASRRQLLGGSGAEEQEQEQQEEGALPGLALTAAPGEQEVYFLDAAPNKRAKAAVYNAVLKITREELHDGAFKTRLGSKRALNKCKAPEDVRTWAEGMRLTHEKRNLWQMGAPEIMHLTVDDRGDFLYGTPKNKTHALELVRGLWANGDQIRQYADPDYVEHFEAYGAPVSLVSITART</sequence>
<keyword evidence="3" id="KW-1185">Reference proteome</keyword>
<organism evidence="2 3">
    <name type="scientific">Tribonema minus</name>
    <dbReference type="NCBI Taxonomy" id="303371"/>
    <lineage>
        <taxon>Eukaryota</taxon>
        <taxon>Sar</taxon>
        <taxon>Stramenopiles</taxon>
        <taxon>Ochrophyta</taxon>
        <taxon>PX clade</taxon>
        <taxon>Xanthophyceae</taxon>
        <taxon>Tribonematales</taxon>
        <taxon>Tribonemataceae</taxon>
        <taxon>Tribonema</taxon>
    </lineage>
</organism>
<evidence type="ECO:0000313" key="2">
    <source>
        <dbReference type="EMBL" id="KAG5184705.1"/>
    </source>
</evidence>
<accession>A0A836CFL6</accession>
<dbReference type="Proteomes" id="UP000664859">
    <property type="component" value="Unassembled WGS sequence"/>
</dbReference>
<feature type="region of interest" description="Disordered" evidence="1">
    <location>
        <begin position="1"/>
        <end position="25"/>
    </location>
</feature>
<reference evidence="2" key="1">
    <citation type="submission" date="2021-02" db="EMBL/GenBank/DDBJ databases">
        <title>First Annotated Genome of the Yellow-green Alga Tribonema minus.</title>
        <authorList>
            <person name="Mahan K.M."/>
        </authorList>
    </citation>
    <scope>NUCLEOTIDE SEQUENCE</scope>
    <source>
        <strain evidence="2">UTEX B ZZ1240</strain>
    </source>
</reference>
<dbReference type="AlphaFoldDB" id="A0A836CFL6"/>
<evidence type="ECO:0000256" key="1">
    <source>
        <dbReference type="SAM" id="MobiDB-lite"/>
    </source>
</evidence>
<name>A0A836CFL6_9STRA</name>
<dbReference type="EMBL" id="JAFCMP010000156">
    <property type="protein sequence ID" value="KAG5184705.1"/>
    <property type="molecule type" value="Genomic_DNA"/>
</dbReference>
<comment type="caution">
    <text evidence="2">The sequence shown here is derived from an EMBL/GenBank/DDBJ whole genome shotgun (WGS) entry which is preliminary data.</text>
</comment>